<name>A0A1Z2L7T7_9ACTN</name>
<dbReference type="KEGG" id="salj:SMD11_4750"/>
<dbReference type="AlphaFoldDB" id="A0A1Z2L7T7"/>
<evidence type="ECO:0000313" key="2">
    <source>
        <dbReference type="Proteomes" id="UP000195755"/>
    </source>
</evidence>
<organism evidence="1 2">
    <name type="scientific">Streptomyces albireticuli</name>
    <dbReference type="NCBI Taxonomy" id="1940"/>
    <lineage>
        <taxon>Bacteria</taxon>
        <taxon>Bacillati</taxon>
        <taxon>Actinomycetota</taxon>
        <taxon>Actinomycetes</taxon>
        <taxon>Kitasatosporales</taxon>
        <taxon>Streptomycetaceae</taxon>
        <taxon>Streptomyces</taxon>
    </lineage>
</organism>
<protein>
    <submittedName>
        <fullName evidence="1">Uncharacterized protein</fullName>
    </submittedName>
</protein>
<gene>
    <name evidence="1" type="ORF">SMD11_4750</name>
</gene>
<dbReference type="RefSeq" id="WP_087928304.1">
    <property type="nucleotide sequence ID" value="NZ_CP021744.1"/>
</dbReference>
<evidence type="ECO:0000313" key="1">
    <source>
        <dbReference type="EMBL" id="ARZ70343.1"/>
    </source>
</evidence>
<sequence>MSWAWEYVPDEAHVIDGLPPVLVKDVEEKAAEPVRAAEALHLDGTAYEGTSPQGGNGLVADGMFVYQVVPRHERVYIFQVTAW</sequence>
<dbReference type="EMBL" id="CP021744">
    <property type="protein sequence ID" value="ARZ70343.1"/>
    <property type="molecule type" value="Genomic_DNA"/>
</dbReference>
<reference evidence="1 2" key="1">
    <citation type="submission" date="2017-06" db="EMBL/GenBank/DDBJ databases">
        <title>Streptomyces albireticuli Genome sequencing and assembly.</title>
        <authorList>
            <person name="Wang Y."/>
            <person name="Du B."/>
            <person name="Ding Y."/>
            <person name="Liu H."/>
            <person name="Hou Q."/>
            <person name="Liu K."/>
            <person name="Yao L."/>
            <person name="Wang C."/>
        </authorList>
    </citation>
    <scope>NUCLEOTIDE SEQUENCE [LARGE SCALE GENOMIC DNA]</scope>
    <source>
        <strain evidence="1 2">MDJK11</strain>
    </source>
</reference>
<accession>A0A1Z2L7T7</accession>
<dbReference type="Proteomes" id="UP000195755">
    <property type="component" value="Chromosome"/>
</dbReference>
<dbReference type="OrthoDB" id="3431977at2"/>
<proteinExistence type="predicted"/>